<dbReference type="OrthoDB" id="3269001at2759"/>
<dbReference type="EMBL" id="CAJNOQ010019246">
    <property type="protein sequence ID" value="CAF1446201.1"/>
    <property type="molecule type" value="Genomic_DNA"/>
</dbReference>
<gene>
    <name evidence="1" type="ORF">GPM918_LOCUS34554</name>
    <name evidence="2" type="ORF">SRO942_LOCUS35254</name>
</gene>
<dbReference type="Proteomes" id="UP000663829">
    <property type="component" value="Unassembled WGS sequence"/>
</dbReference>
<dbReference type="Proteomes" id="UP000681722">
    <property type="component" value="Unassembled WGS sequence"/>
</dbReference>
<keyword evidence="3" id="KW-1185">Reference proteome</keyword>
<proteinExistence type="predicted"/>
<dbReference type="EMBL" id="CAJOBC010084689">
    <property type="protein sequence ID" value="CAF4320761.1"/>
    <property type="molecule type" value="Genomic_DNA"/>
</dbReference>
<organism evidence="1 3">
    <name type="scientific">Didymodactylos carnosus</name>
    <dbReference type="NCBI Taxonomy" id="1234261"/>
    <lineage>
        <taxon>Eukaryota</taxon>
        <taxon>Metazoa</taxon>
        <taxon>Spiralia</taxon>
        <taxon>Gnathifera</taxon>
        <taxon>Rotifera</taxon>
        <taxon>Eurotatoria</taxon>
        <taxon>Bdelloidea</taxon>
        <taxon>Philodinida</taxon>
        <taxon>Philodinidae</taxon>
        <taxon>Didymodactylos</taxon>
    </lineage>
</organism>
<sequence length="454" mass="52060">MDLASCKLQNRNLVQNGALVALNIILIMSDEGETTVTNNEVSSGEQDDVVTMDCNSSGDIDAEQIDDLMNDASVLPKEDTNGVQALEKRILHMLITLQVRYFVSEASVNYVARSLSHIFEFAGSCQPDLKITSLLLERFVKPDFRLKKATEYFNYIAPVPKSYAVTTETYKHGQRVTEGKKVKYCYVPFYESLSNYLQLPEVQIDLNRRIPPHDPKNIHDFYGGSFCMNHPQFKNENYLKIELNSDDLNISNPVGNRIEVDINGIKKQYFGDLFFTLGDFPASTSLHGFKESVSAQHFCPLCDVTKDCFERDILYDFPCITLNEYRTRCKELEELDRYNTAFAYFSKRFGINNRSLFDELQLFDVTVQLLFDPMHVLLEGIVKNHLHAFIDYCVTNNLFSMKEFCDNVNKFQYNKTVNFVSQQTIQIALSGQDETKISFSDAFSETNGFVWPIE</sequence>
<evidence type="ECO:0000313" key="3">
    <source>
        <dbReference type="Proteomes" id="UP000663829"/>
    </source>
</evidence>
<feature type="non-terminal residue" evidence="1">
    <location>
        <position position="1"/>
    </location>
</feature>
<name>A0A815P978_9BILA</name>
<accession>A0A815P978</accession>
<comment type="caution">
    <text evidence="1">The sequence shown here is derived from an EMBL/GenBank/DDBJ whole genome shotgun (WGS) entry which is preliminary data.</text>
</comment>
<dbReference type="AlphaFoldDB" id="A0A815P978"/>
<evidence type="ECO:0000313" key="2">
    <source>
        <dbReference type="EMBL" id="CAF4320761.1"/>
    </source>
</evidence>
<reference evidence="1" key="1">
    <citation type="submission" date="2021-02" db="EMBL/GenBank/DDBJ databases">
        <authorList>
            <person name="Nowell W R."/>
        </authorList>
    </citation>
    <scope>NUCLEOTIDE SEQUENCE</scope>
</reference>
<protein>
    <submittedName>
        <fullName evidence="1">Uncharacterized protein</fullName>
    </submittedName>
</protein>
<evidence type="ECO:0000313" key="1">
    <source>
        <dbReference type="EMBL" id="CAF1446201.1"/>
    </source>
</evidence>